<reference evidence="3 4" key="1">
    <citation type="submission" date="2018-06" db="EMBL/GenBank/DDBJ databases">
        <title>Sphaerisporangium craniellae sp. nov., isolated from a marine sponge in the South China Sea.</title>
        <authorList>
            <person name="Li L."/>
        </authorList>
    </citation>
    <scope>NUCLEOTIDE SEQUENCE [LARGE SCALE GENOMIC DNA]</scope>
    <source>
        <strain evidence="3 4">LHW63015</strain>
    </source>
</reference>
<dbReference type="Gene3D" id="3.40.710.10">
    <property type="entry name" value="DD-peptidase/beta-lactamase superfamily"/>
    <property type="match status" value="1"/>
</dbReference>
<organism evidence="3 4">
    <name type="scientific">Spongiactinospora rosea</name>
    <dbReference type="NCBI Taxonomy" id="2248750"/>
    <lineage>
        <taxon>Bacteria</taxon>
        <taxon>Bacillati</taxon>
        <taxon>Actinomycetota</taxon>
        <taxon>Actinomycetes</taxon>
        <taxon>Streptosporangiales</taxon>
        <taxon>Streptosporangiaceae</taxon>
        <taxon>Spongiactinospora</taxon>
    </lineage>
</organism>
<feature type="region of interest" description="Disordered" evidence="1">
    <location>
        <begin position="1"/>
        <end position="22"/>
    </location>
</feature>
<evidence type="ECO:0000313" key="3">
    <source>
        <dbReference type="EMBL" id="RBQ19411.1"/>
    </source>
</evidence>
<evidence type="ECO:0000259" key="2">
    <source>
        <dbReference type="Pfam" id="PF00144"/>
    </source>
</evidence>
<dbReference type="PANTHER" id="PTHR46825:SF7">
    <property type="entry name" value="D-ALANYL-D-ALANINE CARBOXYPEPTIDASE"/>
    <property type="match status" value="1"/>
</dbReference>
<comment type="caution">
    <text evidence="3">The sequence shown here is derived from an EMBL/GenBank/DDBJ whole genome shotgun (WGS) entry which is preliminary data.</text>
</comment>
<feature type="domain" description="Beta-lactamase-related" evidence="2">
    <location>
        <begin position="73"/>
        <end position="353"/>
    </location>
</feature>
<dbReference type="EMBL" id="QMEY01000005">
    <property type="protein sequence ID" value="RBQ19411.1"/>
    <property type="molecule type" value="Genomic_DNA"/>
</dbReference>
<dbReference type="SUPFAM" id="SSF56601">
    <property type="entry name" value="beta-lactamase/transpeptidase-like"/>
    <property type="match status" value="1"/>
</dbReference>
<gene>
    <name evidence="3" type="ORF">DP939_15960</name>
</gene>
<evidence type="ECO:0000256" key="1">
    <source>
        <dbReference type="SAM" id="MobiDB-lite"/>
    </source>
</evidence>
<evidence type="ECO:0000313" key="4">
    <source>
        <dbReference type="Proteomes" id="UP000253303"/>
    </source>
</evidence>
<keyword evidence="4" id="KW-1185">Reference proteome</keyword>
<sequence length="396" mass="42530">MRGCAESFHGRNGRAGRASSVDQVRDAREKKILRGLLCAALALATAATVSPAAASAASDDARLQKGLDAIRAAGAVGVIAEVRLEGRVWRGSAGSVRLGRQVTPTGKERFRAGSVVKSFVATVVLQLVAERRLRLDDTVGDLLGVGEDKVERADKITVRQLLTHTAGVPEYLPEGEPPGGALANRHRTWRPAELIALARRHPRPFEPGAQQVYSNTNYVLLGMIINRVTGRDFGTEIHRRIVRPLGLKDTEVPGSRPAIKGRYLHGYLNGSDGEPVDISAYNMTVAAGSGNLISTDADLNRFFHALATGRLVRPALVRLMTTGKEYGMGLGLMPTPCGLAIGHTGTAYGYQTMSFHLANGRRQASISYTPRTGRELQATNAMLWKTLCPSIGRAPK</sequence>
<dbReference type="AlphaFoldDB" id="A0A366LZQ0"/>
<protein>
    <recommendedName>
        <fullName evidence="2">Beta-lactamase-related domain-containing protein</fullName>
    </recommendedName>
</protein>
<dbReference type="InterPro" id="IPR012338">
    <property type="entry name" value="Beta-lactam/transpept-like"/>
</dbReference>
<dbReference type="Pfam" id="PF00144">
    <property type="entry name" value="Beta-lactamase"/>
    <property type="match status" value="1"/>
</dbReference>
<dbReference type="InterPro" id="IPR050491">
    <property type="entry name" value="AmpC-like"/>
</dbReference>
<dbReference type="Proteomes" id="UP000253303">
    <property type="component" value="Unassembled WGS sequence"/>
</dbReference>
<accession>A0A366LZQ0</accession>
<proteinExistence type="predicted"/>
<name>A0A366LZQ0_9ACTN</name>
<dbReference type="InterPro" id="IPR001466">
    <property type="entry name" value="Beta-lactam-related"/>
</dbReference>
<dbReference type="PANTHER" id="PTHR46825">
    <property type="entry name" value="D-ALANYL-D-ALANINE-CARBOXYPEPTIDASE/ENDOPEPTIDASE AMPH"/>
    <property type="match status" value="1"/>
</dbReference>